<evidence type="ECO:0000313" key="3">
    <source>
        <dbReference type="Proteomes" id="UP000199754"/>
    </source>
</evidence>
<sequence>MIRAAVIAALIAGAGPLWAFDVPSGQAVELQEVLIDDTSGTSILRFRFLAPAIARDGGTMSYVDSARDIEELCVRTVIPYIAEYALTPQIVVISLADRAVEFGQPDPDATQFFDAFRIEGDTCIWEAF</sequence>
<keyword evidence="3" id="KW-1185">Reference proteome</keyword>
<feature type="signal peptide" evidence="1">
    <location>
        <begin position="1"/>
        <end position="19"/>
    </location>
</feature>
<evidence type="ECO:0000256" key="1">
    <source>
        <dbReference type="SAM" id="SignalP"/>
    </source>
</evidence>
<dbReference type="OrthoDB" id="7862028at2"/>
<dbReference type="EMBL" id="CP022415">
    <property type="protein sequence ID" value="ASM71487.1"/>
    <property type="molecule type" value="Genomic_DNA"/>
</dbReference>
<reference evidence="2 3" key="1">
    <citation type="submission" date="2017-07" db="EMBL/GenBank/DDBJ databases">
        <title>Genome Sequence of Sulfitobacter pseudonitzschiae Strain SMR1 Isolated from a culture of the Diatom Skeletonema marinoi.</title>
        <authorList>
            <person name="Topel M."/>
            <person name="Pinder M.I.M."/>
            <person name="Johansson O.N."/>
            <person name="Kourtchenko O."/>
            <person name="Godhe A."/>
            <person name="Clarke A.K."/>
        </authorList>
    </citation>
    <scope>NUCLEOTIDE SEQUENCE [LARGE SCALE GENOMIC DNA]</scope>
    <source>
        <strain evidence="2 3">SMR1</strain>
    </source>
</reference>
<dbReference type="STRING" id="1402135.SAMN05444149_10157"/>
<dbReference type="Pfam" id="PF20107">
    <property type="entry name" value="DUF6497"/>
    <property type="match status" value="1"/>
</dbReference>
<evidence type="ECO:0000313" key="2">
    <source>
        <dbReference type="EMBL" id="ASM71487.1"/>
    </source>
</evidence>
<protein>
    <recommendedName>
        <fullName evidence="4">Acetolactate synthase</fullName>
    </recommendedName>
</protein>
<gene>
    <name evidence="2" type="ORF">SULPSESMR1_00655</name>
</gene>
<name>A0A221JY14_9RHOB</name>
<proteinExistence type="predicted"/>
<accession>A0A221JY14</accession>
<evidence type="ECO:0008006" key="4">
    <source>
        <dbReference type="Google" id="ProtNLM"/>
    </source>
</evidence>
<keyword evidence="1" id="KW-0732">Signal</keyword>
<organism evidence="2 3">
    <name type="scientific">Pseudosulfitobacter pseudonitzschiae</name>
    <dbReference type="NCBI Taxonomy" id="1402135"/>
    <lineage>
        <taxon>Bacteria</taxon>
        <taxon>Pseudomonadati</taxon>
        <taxon>Pseudomonadota</taxon>
        <taxon>Alphaproteobacteria</taxon>
        <taxon>Rhodobacterales</taxon>
        <taxon>Roseobacteraceae</taxon>
        <taxon>Pseudosulfitobacter</taxon>
    </lineage>
</organism>
<dbReference type="InterPro" id="IPR045467">
    <property type="entry name" value="DUF6497"/>
</dbReference>
<dbReference type="Proteomes" id="UP000199754">
    <property type="component" value="Chromosome"/>
</dbReference>
<feature type="chain" id="PRO_5012013457" description="Acetolactate synthase" evidence="1">
    <location>
        <begin position="20"/>
        <end position="128"/>
    </location>
</feature>
<dbReference type="KEGG" id="spse:SULPSESMR1_00655"/>
<dbReference type="AlphaFoldDB" id="A0A221JY14"/>